<dbReference type="InterPro" id="IPR032819">
    <property type="entry name" value="TruB_C"/>
</dbReference>
<evidence type="ECO:0000256" key="5">
    <source>
        <dbReference type="HAMAP-Rule" id="MF_01080"/>
    </source>
</evidence>
<dbReference type="InterPro" id="IPR002501">
    <property type="entry name" value="PsdUridine_synth_N"/>
</dbReference>
<comment type="similarity">
    <text evidence="2 5">Belongs to the pseudouridine synthase TruB family. Type 1 subfamily.</text>
</comment>
<dbReference type="Proteomes" id="UP000886005">
    <property type="component" value="Unassembled WGS sequence"/>
</dbReference>
<dbReference type="Pfam" id="PF01509">
    <property type="entry name" value="TruB_N"/>
    <property type="match status" value="1"/>
</dbReference>
<dbReference type="Pfam" id="PF16198">
    <property type="entry name" value="TruB_C_2"/>
    <property type="match status" value="1"/>
</dbReference>
<feature type="active site" description="Nucleophile" evidence="5">
    <location>
        <position position="55"/>
    </location>
</feature>
<proteinExistence type="inferred from homology"/>
<keyword evidence="4 5" id="KW-0413">Isomerase</keyword>
<dbReference type="InterPro" id="IPR020103">
    <property type="entry name" value="PsdUridine_synth_cat_dom_sf"/>
</dbReference>
<organism evidence="8">
    <name type="scientific">Caldithrix abyssi</name>
    <dbReference type="NCBI Taxonomy" id="187145"/>
    <lineage>
        <taxon>Bacteria</taxon>
        <taxon>Pseudomonadati</taxon>
        <taxon>Calditrichota</taxon>
        <taxon>Calditrichia</taxon>
        <taxon>Calditrichales</taxon>
        <taxon>Calditrichaceae</taxon>
        <taxon>Caldithrix</taxon>
    </lineage>
</organism>
<accession>A0A7V1PUU4</accession>
<dbReference type="InterPro" id="IPR014780">
    <property type="entry name" value="tRNA_psdUridine_synth_TruB"/>
</dbReference>
<dbReference type="GO" id="GO:0003723">
    <property type="term" value="F:RNA binding"/>
    <property type="evidence" value="ECO:0007669"/>
    <property type="project" value="InterPro"/>
</dbReference>
<keyword evidence="3 5" id="KW-0819">tRNA processing</keyword>
<evidence type="ECO:0000259" key="7">
    <source>
        <dbReference type="Pfam" id="PF16198"/>
    </source>
</evidence>
<protein>
    <recommendedName>
        <fullName evidence="5">tRNA pseudouridine synthase B</fullName>
        <ecNumber evidence="5">5.4.99.25</ecNumber>
    </recommendedName>
    <alternativeName>
        <fullName evidence="5">tRNA pseudouridine(55) synthase</fullName>
        <shortName evidence="5">Psi55 synthase</shortName>
    </alternativeName>
    <alternativeName>
        <fullName evidence="5">tRNA pseudouridylate synthase</fullName>
    </alternativeName>
    <alternativeName>
        <fullName evidence="5">tRNA-uridine isomerase</fullName>
    </alternativeName>
</protein>
<evidence type="ECO:0000259" key="6">
    <source>
        <dbReference type="Pfam" id="PF01509"/>
    </source>
</evidence>
<dbReference type="PANTHER" id="PTHR13767">
    <property type="entry name" value="TRNA-PSEUDOURIDINE SYNTHASE"/>
    <property type="match status" value="1"/>
</dbReference>
<dbReference type="EC" id="5.4.99.25" evidence="5"/>
<feature type="domain" description="tRNA pseudouridylate synthase B C-terminal" evidence="7">
    <location>
        <begin position="190"/>
        <end position="235"/>
    </location>
</feature>
<reference evidence="8" key="1">
    <citation type="journal article" date="2020" name="mSystems">
        <title>Genome- and Community-Level Interaction Insights into Carbon Utilization and Element Cycling Functions of Hydrothermarchaeota in Hydrothermal Sediment.</title>
        <authorList>
            <person name="Zhou Z."/>
            <person name="Liu Y."/>
            <person name="Xu W."/>
            <person name="Pan J."/>
            <person name="Luo Z.H."/>
            <person name="Li M."/>
        </authorList>
    </citation>
    <scope>NUCLEOTIDE SEQUENCE [LARGE SCALE GENOMIC DNA]</scope>
    <source>
        <strain evidence="8">HyVt-456</strain>
    </source>
</reference>
<dbReference type="HAMAP" id="MF_01080">
    <property type="entry name" value="TruB_bact"/>
    <property type="match status" value="1"/>
</dbReference>
<dbReference type="AlphaFoldDB" id="A0A7V1PUU4"/>
<comment type="function">
    <text evidence="5">Responsible for synthesis of pseudouridine from uracil-55 in the psi GC loop of transfer RNAs.</text>
</comment>
<comment type="caution">
    <text evidence="8">The sequence shown here is derived from an EMBL/GenBank/DDBJ whole genome shotgun (WGS) entry which is preliminary data.</text>
</comment>
<dbReference type="EMBL" id="DRLD01000230">
    <property type="protein sequence ID" value="HED10692.1"/>
    <property type="molecule type" value="Genomic_DNA"/>
</dbReference>
<dbReference type="Gene3D" id="3.30.2350.10">
    <property type="entry name" value="Pseudouridine synthase"/>
    <property type="match status" value="1"/>
</dbReference>
<comment type="catalytic activity">
    <reaction evidence="1 5">
        <text>uridine(55) in tRNA = pseudouridine(55) in tRNA</text>
        <dbReference type="Rhea" id="RHEA:42532"/>
        <dbReference type="Rhea" id="RHEA-COMP:10101"/>
        <dbReference type="Rhea" id="RHEA-COMP:10102"/>
        <dbReference type="ChEBI" id="CHEBI:65314"/>
        <dbReference type="ChEBI" id="CHEBI:65315"/>
        <dbReference type="EC" id="5.4.99.25"/>
    </reaction>
</comment>
<dbReference type="CDD" id="cd02573">
    <property type="entry name" value="PseudoU_synth_EcTruB"/>
    <property type="match status" value="1"/>
</dbReference>
<evidence type="ECO:0000256" key="3">
    <source>
        <dbReference type="ARBA" id="ARBA00022694"/>
    </source>
</evidence>
<dbReference type="GO" id="GO:1990481">
    <property type="term" value="P:mRNA pseudouridine synthesis"/>
    <property type="evidence" value="ECO:0007669"/>
    <property type="project" value="TreeGrafter"/>
</dbReference>
<evidence type="ECO:0000256" key="1">
    <source>
        <dbReference type="ARBA" id="ARBA00000385"/>
    </source>
</evidence>
<name>A0A7V1PUU4_CALAY</name>
<gene>
    <name evidence="5 8" type="primary">truB</name>
    <name evidence="8" type="ORF">ENJ10_08380</name>
</gene>
<evidence type="ECO:0000256" key="2">
    <source>
        <dbReference type="ARBA" id="ARBA00005642"/>
    </source>
</evidence>
<dbReference type="GO" id="GO:0031119">
    <property type="term" value="P:tRNA pseudouridine synthesis"/>
    <property type="evidence" value="ECO:0007669"/>
    <property type="project" value="UniProtKB-UniRule"/>
</dbReference>
<evidence type="ECO:0000256" key="4">
    <source>
        <dbReference type="ARBA" id="ARBA00023235"/>
    </source>
</evidence>
<dbReference type="GO" id="GO:0160148">
    <property type="term" value="F:tRNA pseudouridine(55) synthase activity"/>
    <property type="evidence" value="ECO:0007669"/>
    <property type="project" value="UniProtKB-EC"/>
</dbReference>
<sequence>MIPLITKRTDFRDLDKLPGFLILIDKPEGWSSFDVCKKIRHITGVKKVGHGGTLDPFATGLMTIGVGKGTKSLTAITARDKRYLAGIRFGYATDSFDITGTITDELADFDLSPEEIAGKLEESFSGKIMQLPPMFSAKKVKGRRLYASARKGIEVERPAVEVHVYRADILEWKSPHLVVDFHVSKGTYIRALAHDLGRAVNVPAVLESLRRTHIGDYDLEEALTMEQFNDFWKRQAAD</sequence>
<evidence type="ECO:0000313" key="8">
    <source>
        <dbReference type="EMBL" id="HED10692.1"/>
    </source>
</evidence>
<dbReference type="NCBIfam" id="TIGR00431">
    <property type="entry name" value="TruB"/>
    <property type="match status" value="1"/>
</dbReference>
<dbReference type="PANTHER" id="PTHR13767:SF2">
    <property type="entry name" value="PSEUDOURIDYLATE SYNTHASE TRUB1"/>
    <property type="match status" value="1"/>
</dbReference>
<feature type="domain" description="Pseudouridine synthase II N-terminal" evidence="6">
    <location>
        <begin position="40"/>
        <end position="189"/>
    </location>
</feature>
<dbReference type="SUPFAM" id="SSF55120">
    <property type="entry name" value="Pseudouridine synthase"/>
    <property type="match status" value="1"/>
</dbReference>